<evidence type="ECO:0008006" key="3">
    <source>
        <dbReference type="Google" id="ProtNLM"/>
    </source>
</evidence>
<dbReference type="STRING" id="1834516.BL253_04865"/>
<reference evidence="2" key="1">
    <citation type="submission" date="2016-10" db="EMBL/GenBank/DDBJ databases">
        <title>Frankia sp. NRRL B-16386 Genome sequencing.</title>
        <authorList>
            <person name="Ghodhbane-Gtari F."/>
            <person name="Swanson E."/>
            <person name="Gueddou A."/>
            <person name="Hezbri K."/>
            <person name="Ktari K."/>
            <person name="Nouioui I."/>
            <person name="Morris K."/>
            <person name="Simpson S."/>
            <person name="Abebe-Akele F."/>
            <person name="Thomas K."/>
            <person name="Gtari M."/>
            <person name="Tisa L.S."/>
        </authorList>
    </citation>
    <scope>NUCLEOTIDE SEQUENCE [LARGE SCALE GENOMIC DNA]</scope>
    <source>
        <strain evidence="2">NRRL B-16386</strain>
    </source>
</reference>
<evidence type="ECO:0000313" key="1">
    <source>
        <dbReference type="EMBL" id="ONH32669.1"/>
    </source>
</evidence>
<protein>
    <recommendedName>
        <fullName evidence="3">Arsenate reductase</fullName>
    </recommendedName>
</protein>
<dbReference type="Proteomes" id="UP000188929">
    <property type="component" value="Unassembled WGS sequence"/>
</dbReference>
<accession>A0A1V2IIA8</accession>
<keyword evidence="2" id="KW-1185">Reference proteome</keyword>
<dbReference type="RefSeq" id="WP_076813946.1">
    <property type="nucleotide sequence ID" value="NZ_MOMC01000009.1"/>
</dbReference>
<name>A0A1V2IIA8_9ACTN</name>
<comment type="caution">
    <text evidence="1">The sequence shown here is derived from an EMBL/GenBank/DDBJ whole genome shotgun (WGS) entry which is preliminary data.</text>
</comment>
<dbReference type="AlphaFoldDB" id="A0A1V2IIA8"/>
<sequence length="116" mass="12087">MSLATEPFHVDACTLPTAGRPLRVAEFNALFATSLRRLERVDTKHLRLTLAGAEGLEATTRDLAARESACCAFFTFTVTSAGEQVVLDVEVPDAQTAVLDGLAALAAGAAPSAAAR</sequence>
<dbReference type="EMBL" id="MOMC01000009">
    <property type="protein sequence ID" value="ONH32669.1"/>
    <property type="molecule type" value="Genomic_DNA"/>
</dbReference>
<dbReference type="OrthoDB" id="8421706at2"/>
<gene>
    <name evidence="1" type="ORF">BL253_04865</name>
</gene>
<organism evidence="1 2">
    <name type="scientific">Pseudofrankia asymbiotica</name>
    <dbReference type="NCBI Taxonomy" id="1834516"/>
    <lineage>
        <taxon>Bacteria</taxon>
        <taxon>Bacillati</taxon>
        <taxon>Actinomycetota</taxon>
        <taxon>Actinomycetes</taxon>
        <taxon>Frankiales</taxon>
        <taxon>Frankiaceae</taxon>
        <taxon>Pseudofrankia</taxon>
    </lineage>
</organism>
<proteinExistence type="predicted"/>
<evidence type="ECO:0000313" key="2">
    <source>
        <dbReference type="Proteomes" id="UP000188929"/>
    </source>
</evidence>